<comment type="caution">
    <text evidence="3">The sequence shown here is derived from an EMBL/GenBank/DDBJ whole genome shotgun (WGS) entry which is preliminary data.</text>
</comment>
<dbReference type="Gene3D" id="3.30.565.10">
    <property type="entry name" value="Histidine kinase-like ATPase, C-terminal domain"/>
    <property type="match status" value="1"/>
</dbReference>
<sequence length="449" mass="48501">MSATIIAVMTRAALVLAVTISAQLAIAVGMFTTILPPRGHVVARAVASYAALALVSFTLYRNSLIVSVFSPRLVSFLAEALDFVAMLAVIVAALAFCFEVSIWTALFCATAGYIIQNLASCVTYSSFLLAEGTGTNMASPLFLPLNLLGMAVVYPVCYWLFVRPIHKNGLVEIENKKILLVLALVVLIAIVFDMENKYLLNAGIPVPFVMVLRAVHDVICVFSLVLEFEMLYSRQLESDVATLERMDADQEAHYTLMRESVEAVNARMEAMRQHVRAAAREGGADTAKLKELASETRMSELRLRTGNDALDALLFVKGLVCEREGVTLSCIADGSALAFMDPVDIYSLVGNALDNSLDAVRKVADPEKRAIGLVARRMGGMLTLNVTNYFDGAVTMVDGLPKTTAADPTGHGLGSRSMRDVAEKYGGTVTFSSDGDVFHVNALIPIPEE</sequence>
<dbReference type="STRING" id="1299998.AUL39_06880"/>
<dbReference type="Proteomes" id="UP000054078">
    <property type="component" value="Unassembled WGS sequence"/>
</dbReference>
<dbReference type="InterPro" id="IPR036890">
    <property type="entry name" value="HATPase_C_sf"/>
</dbReference>
<feature type="transmembrane region" description="Helical" evidence="1">
    <location>
        <begin position="173"/>
        <end position="192"/>
    </location>
</feature>
<dbReference type="CDD" id="cd16935">
    <property type="entry name" value="HATPase_AgrC-ComD-like"/>
    <property type="match status" value="1"/>
</dbReference>
<dbReference type="AlphaFoldDB" id="A0A100YVZ1"/>
<dbReference type="OrthoDB" id="3229604at2"/>
<organism evidence="3 4">
    <name type="scientific">Tractidigestivibacter scatoligenes</name>
    <name type="common">Olsenella scatoligenes</name>
    <dbReference type="NCBI Taxonomy" id="1299998"/>
    <lineage>
        <taxon>Bacteria</taxon>
        <taxon>Bacillati</taxon>
        <taxon>Actinomycetota</taxon>
        <taxon>Coriobacteriia</taxon>
        <taxon>Coriobacteriales</taxon>
        <taxon>Atopobiaceae</taxon>
        <taxon>Tractidigestivibacter</taxon>
    </lineage>
</organism>
<dbReference type="EMBL" id="LOJF01000009">
    <property type="protein sequence ID" value="KUH58685.1"/>
    <property type="molecule type" value="Genomic_DNA"/>
</dbReference>
<evidence type="ECO:0000256" key="1">
    <source>
        <dbReference type="SAM" id="Phobius"/>
    </source>
</evidence>
<dbReference type="RefSeq" id="WP_059054832.1">
    <property type="nucleotide sequence ID" value="NZ_LOJF01000009.1"/>
</dbReference>
<feature type="transmembrane region" description="Helical" evidence="1">
    <location>
        <begin position="12"/>
        <end position="34"/>
    </location>
</feature>
<protein>
    <recommendedName>
        <fullName evidence="2">Sensor histidine kinase NatK-like C-terminal domain-containing protein</fullName>
    </recommendedName>
</protein>
<reference evidence="3 4" key="1">
    <citation type="submission" date="2015-12" db="EMBL/GenBank/DDBJ databases">
        <title>Draft Genome Sequence of Olsenella scatoligenes SK9K4T; a Producer of 3-Methylindole- (skatole) and 4-Methylphenol- (p-cresol) Isolated from Pig Feces.</title>
        <authorList>
            <person name="Li X."/>
            <person name="Borg B."/>
            <person name="Canibe N."/>
        </authorList>
    </citation>
    <scope>NUCLEOTIDE SEQUENCE [LARGE SCALE GENOMIC DNA]</scope>
    <source>
        <strain evidence="3 4">SK9K4</strain>
    </source>
</reference>
<feature type="transmembrane region" description="Helical" evidence="1">
    <location>
        <begin position="105"/>
        <end position="129"/>
    </location>
</feature>
<evidence type="ECO:0000259" key="2">
    <source>
        <dbReference type="Pfam" id="PF14501"/>
    </source>
</evidence>
<proteinExistence type="predicted"/>
<feature type="transmembrane region" description="Helical" evidence="1">
    <location>
        <begin position="141"/>
        <end position="161"/>
    </location>
</feature>
<dbReference type="SUPFAM" id="SSF55874">
    <property type="entry name" value="ATPase domain of HSP90 chaperone/DNA topoisomerase II/histidine kinase"/>
    <property type="match status" value="1"/>
</dbReference>
<keyword evidence="1" id="KW-0472">Membrane</keyword>
<keyword evidence="4" id="KW-1185">Reference proteome</keyword>
<name>A0A100YVZ1_TRASO</name>
<feature type="transmembrane region" description="Helical" evidence="1">
    <location>
        <begin position="41"/>
        <end position="60"/>
    </location>
</feature>
<accession>A0A100YVZ1</accession>
<feature type="transmembrane region" description="Helical" evidence="1">
    <location>
        <begin position="204"/>
        <end position="226"/>
    </location>
</feature>
<evidence type="ECO:0000313" key="4">
    <source>
        <dbReference type="Proteomes" id="UP000054078"/>
    </source>
</evidence>
<feature type="transmembrane region" description="Helical" evidence="1">
    <location>
        <begin position="80"/>
        <end position="98"/>
    </location>
</feature>
<feature type="domain" description="Sensor histidine kinase NatK-like C-terminal" evidence="2">
    <location>
        <begin position="340"/>
        <end position="445"/>
    </location>
</feature>
<keyword evidence="1" id="KW-0812">Transmembrane</keyword>
<dbReference type="InterPro" id="IPR032834">
    <property type="entry name" value="NatK-like_C"/>
</dbReference>
<dbReference type="Pfam" id="PF14501">
    <property type="entry name" value="HATPase_c_5"/>
    <property type="match status" value="1"/>
</dbReference>
<gene>
    <name evidence="3" type="ORF">AUL39_06880</name>
</gene>
<keyword evidence="1" id="KW-1133">Transmembrane helix</keyword>
<evidence type="ECO:0000313" key="3">
    <source>
        <dbReference type="EMBL" id="KUH58685.1"/>
    </source>
</evidence>